<dbReference type="SMART" id="SM00360">
    <property type="entry name" value="RRM"/>
    <property type="match status" value="1"/>
</dbReference>
<proteinExistence type="predicted"/>
<dbReference type="InterPro" id="IPR035979">
    <property type="entry name" value="RBD_domain_sf"/>
</dbReference>
<dbReference type="Gene3D" id="3.30.70.330">
    <property type="match status" value="1"/>
</dbReference>
<evidence type="ECO:0000256" key="2">
    <source>
        <dbReference type="SAM" id="MobiDB-lite"/>
    </source>
</evidence>
<dbReference type="SUPFAM" id="SSF54928">
    <property type="entry name" value="RNA-binding domain, RBD"/>
    <property type="match status" value="1"/>
</dbReference>
<feature type="compositionally biased region" description="Low complexity" evidence="2">
    <location>
        <begin position="102"/>
        <end position="112"/>
    </location>
</feature>
<dbReference type="GO" id="GO:0003723">
    <property type="term" value="F:RNA binding"/>
    <property type="evidence" value="ECO:0007669"/>
    <property type="project" value="UniProtKB-KW"/>
</dbReference>
<dbReference type="RefSeq" id="WP_235751971.1">
    <property type="nucleotide sequence ID" value="NZ_JBIIEP010000069.1"/>
</dbReference>
<feature type="domain" description="RRM" evidence="3">
    <location>
        <begin position="3"/>
        <end position="81"/>
    </location>
</feature>
<evidence type="ECO:0000259" key="3">
    <source>
        <dbReference type="PROSITE" id="PS50102"/>
    </source>
</evidence>
<name>A0A1J1JLY3_PLAAG</name>
<feature type="region of interest" description="Disordered" evidence="2">
    <location>
        <begin position="76"/>
        <end position="159"/>
    </location>
</feature>
<dbReference type="PROSITE" id="PS50102">
    <property type="entry name" value="RRM"/>
    <property type="match status" value="1"/>
</dbReference>
<dbReference type="InterPro" id="IPR052462">
    <property type="entry name" value="SLIRP/GR-RBP-like"/>
</dbReference>
<protein>
    <submittedName>
        <fullName evidence="4">RNA-binding region RNP-1</fullName>
    </submittedName>
</protein>
<dbReference type="InterPro" id="IPR012677">
    <property type="entry name" value="Nucleotide-bd_a/b_plait_sf"/>
</dbReference>
<dbReference type="AlphaFoldDB" id="A0A1J1JLY3"/>
<reference evidence="4" key="1">
    <citation type="submission" date="2015-09" db="EMBL/GenBank/DDBJ databases">
        <authorList>
            <person name="Jackson K.R."/>
            <person name="Lunt B.L."/>
            <person name="Fisher J.N.B."/>
            <person name="Gardner A.V."/>
            <person name="Bailey M.E."/>
            <person name="Deus L.M."/>
            <person name="Earl A.S."/>
            <person name="Gibby P.D."/>
            <person name="Hartmann K.A."/>
            <person name="Liu J.E."/>
            <person name="Manci A.M."/>
            <person name="Nielsen D.A."/>
            <person name="Solomon M.B."/>
            <person name="Breakwell D.P."/>
            <person name="Burnett S.H."/>
            <person name="Grose J.H."/>
        </authorList>
    </citation>
    <scope>NUCLEOTIDE SEQUENCE</scope>
    <source>
        <strain evidence="4">7805</strain>
    </source>
</reference>
<dbReference type="EMBL" id="LO018304">
    <property type="protein sequence ID" value="CUM61975.1"/>
    <property type="molecule type" value="Genomic_DNA"/>
</dbReference>
<organism evidence="4">
    <name type="scientific">Planktothrix agardhii</name>
    <name type="common">Oscillatoria agardhii</name>
    <dbReference type="NCBI Taxonomy" id="1160"/>
    <lineage>
        <taxon>Bacteria</taxon>
        <taxon>Bacillati</taxon>
        <taxon>Cyanobacteriota</taxon>
        <taxon>Cyanophyceae</taxon>
        <taxon>Oscillatoriophycideae</taxon>
        <taxon>Oscillatoriales</taxon>
        <taxon>Microcoleaceae</taxon>
        <taxon>Planktothrix</taxon>
    </lineage>
</organism>
<sequence length="176" mass="19220">MSVRLYIGNLPKELERKELQDVFAEEGDTVSAKVITDRKTGKCRGFGFVTVQTDEVADQIVEKYNGVMFRENALKIEKALPRKKGKGDGVGEGENGGEDDQPQQQQQPVQQPIKSSGNMPKSGGSSKNRNKKSKHSSGGQTSTSKTSGDDSFQPDPRWANELEKLKQILAAQAANP</sequence>
<gene>
    <name evidence="4" type="ORF">PLAM_4009</name>
</gene>
<dbReference type="Pfam" id="PF00076">
    <property type="entry name" value="RRM_1"/>
    <property type="match status" value="1"/>
</dbReference>
<evidence type="ECO:0000313" key="4">
    <source>
        <dbReference type="EMBL" id="CUM61975.1"/>
    </source>
</evidence>
<dbReference type="InterPro" id="IPR000504">
    <property type="entry name" value="RRM_dom"/>
</dbReference>
<dbReference type="GeneID" id="77290027"/>
<dbReference type="PANTHER" id="PTHR48027">
    <property type="entry name" value="HETEROGENEOUS NUCLEAR RIBONUCLEOPROTEIN 87F-RELATED"/>
    <property type="match status" value="1"/>
</dbReference>
<feature type="compositionally biased region" description="Low complexity" evidence="2">
    <location>
        <begin position="136"/>
        <end position="151"/>
    </location>
</feature>
<keyword evidence="1" id="KW-0694">RNA-binding</keyword>
<accession>A0A1J1JLY3</accession>
<evidence type="ECO:0000256" key="1">
    <source>
        <dbReference type="ARBA" id="ARBA00022884"/>
    </source>
</evidence>